<dbReference type="PANTHER" id="PTHR43736">
    <property type="entry name" value="ADP-RIBOSE PYROPHOSPHATASE"/>
    <property type="match status" value="1"/>
</dbReference>
<dbReference type="InterPro" id="IPR020476">
    <property type="entry name" value="Nudix_hydrolase"/>
</dbReference>
<dbReference type="EMBL" id="PEUV01000004">
    <property type="protein sequence ID" value="PIV12872.1"/>
    <property type="molecule type" value="Genomic_DNA"/>
</dbReference>
<feature type="domain" description="Nudix hydrolase" evidence="3">
    <location>
        <begin position="7"/>
        <end position="150"/>
    </location>
</feature>
<evidence type="ECO:0000256" key="1">
    <source>
        <dbReference type="ARBA" id="ARBA00022801"/>
    </source>
</evidence>
<organism evidence="4 5">
    <name type="scientific">Candidatus Nealsonbacteria bacterium CG03_land_8_20_14_0_80_36_12</name>
    <dbReference type="NCBI Taxonomy" id="1974701"/>
    <lineage>
        <taxon>Bacteria</taxon>
        <taxon>Candidatus Nealsoniibacteriota</taxon>
    </lineage>
</organism>
<dbReference type="Proteomes" id="UP000230324">
    <property type="component" value="Unassembled WGS sequence"/>
</dbReference>
<dbReference type="InterPro" id="IPR015797">
    <property type="entry name" value="NUDIX_hydrolase-like_dom_sf"/>
</dbReference>
<keyword evidence="1 2" id="KW-0378">Hydrolase</keyword>
<dbReference type="InterPro" id="IPR020084">
    <property type="entry name" value="NUDIX_hydrolase_CS"/>
</dbReference>
<evidence type="ECO:0000313" key="5">
    <source>
        <dbReference type="Proteomes" id="UP000230324"/>
    </source>
</evidence>
<dbReference type="PANTHER" id="PTHR43736:SF1">
    <property type="entry name" value="DIHYDRONEOPTERIN TRIPHOSPHATE DIPHOSPHATASE"/>
    <property type="match status" value="1"/>
</dbReference>
<dbReference type="SUPFAM" id="SSF55811">
    <property type="entry name" value="Nudix"/>
    <property type="match status" value="1"/>
</dbReference>
<evidence type="ECO:0000313" key="4">
    <source>
        <dbReference type="EMBL" id="PIV12872.1"/>
    </source>
</evidence>
<dbReference type="Pfam" id="PF00293">
    <property type="entry name" value="NUDIX"/>
    <property type="match status" value="1"/>
</dbReference>
<proteinExistence type="inferred from homology"/>
<dbReference type="PROSITE" id="PS51462">
    <property type="entry name" value="NUDIX"/>
    <property type="match status" value="1"/>
</dbReference>
<dbReference type="Gene3D" id="3.90.79.10">
    <property type="entry name" value="Nucleoside Triphosphate Pyrophosphohydrolase"/>
    <property type="match status" value="1"/>
</dbReference>
<gene>
    <name evidence="4" type="ORF">COS47_00210</name>
</gene>
<evidence type="ECO:0000259" key="3">
    <source>
        <dbReference type="PROSITE" id="PS51462"/>
    </source>
</evidence>
<reference evidence="5" key="1">
    <citation type="submission" date="2017-09" db="EMBL/GenBank/DDBJ databases">
        <title>Depth-based differentiation of microbial function through sediment-hosted aquifers and enrichment of novel symbionts in the deep terrestrial subsurface.</title>
        <authorList>
            <person name="Probst A.J."/>
            <person name="Ladd B."/>
            <person name="Jarett J.K."/>
            <person name="Geller-Mcgrath D.E."/>
            <person name="Sieber C.M.K."/>
            <person name="Emerson J.B."/>
            <person name="Anantharaman K."/>
            <person name="Thomas B.C."/>
            <person name="Malmstrom R."/>
            <person name="Stieglmeier M."/>
            <person name="Klingl A."/>
            <person name="Woyke T."/>
            <person name="Ryan C.M."/>
            <person name="Banfield J.F."/>
        </authorList>
    </citation>
    <scope>NUCLEOTIDE SEQUENCE [LARGE SCALE GENOMIC DNA]</scope>
</reference>
<sequence length="150" mass="17334">MIELSDVAVVVAGIILGNYADNQYFPATTLQNYDSVFLIRRTDRMWKDKWSIPGGRMKYGETPEECLKRELKEELGLDMNSYRFLRFQNNRVYDGSELARHFVSLNYVVTVEGNIKPDSSEIAEVRWFNLEDAKNEDAVTESVRELLGVI</sequence>
<accession>A0A2M7BYW9</accession>
<dbReference type="InterPro" id="IPR000086">
    <property type="entry name" value="NUDIX_hydrolase_dom"/>
</dbReference>
<dbReference type="GO" id="GO:0016787">
    <property type="term" value="F:hydrolase activity"/>
    <property type="evidence" value="ECO:0007669"/>
    <property type="project" value="UniProtKB-KW"/>
</dbReference>
<comment type="caution">
    <text evidence="4">The sequence shown here is derived from an EMBL/GenBank/DDBJ whole genome shotgun (WGS) entry which is preliminary data.</text>
</comment>
<name>A0A2M7BYW9_9BACT</name>
<dbReference type="AlphaFoldDB" id="A0A2M7BYW9"/>
<comment type="similarity">
    <text evidence="2">Belongs to the Nudix hydrolase family.</text>
</comment>
<dbReference type="PROSITE" id="PS00893">
    <property type="entry name" value="NUDIX_BOX"/>
    <property type="match status" value="1"/>
</dbReference>
<evidence type="ECO:0000256" key="2">
    <source>
        <dbReference type="RuleBase" id="RU003476"/>
    </source>
</evidence>
<protein>
    <recommendedName>
        <fullName evidence="3">Nudix hydrolase domain-containing protein</fullName>
    </recommendedName>
</protein>
<dbReference type="PRINTS" id="PR00502">
    <property type="entry name" value="NUDIXFAMILY"/>
</dbReference>